<evidence type="ECO:0000313" key="1">
    <source>
        <dbReference type="EMBL" id="VVO42332.1"/>
    </source>
</evidence>
<proteinExistence type="predicted"/>
<accession>A0A5E7FUL0</accession>
<dbReference type="AntiFam" id="ANF00118">
    <property type="entry name" value="Shadow ORF (opposite ucp12)"/>
</dbReference>
<name>A0A5E7FUL0_PSEFL</name>
<dbReference type="EMBL" id="CABVHP010000069">
    <property type="protein sequence ID" value="VVO42332.1"/>
    <property type="molecule type" value="Genomic_DNA"/>
</dbReference>
<sequence>MLELGLAQHVGGVANLALAGQEHQHVAGALALAAFERGNFVEGGEDRLIHGQVILDAVALFVLLQGQRSVPGFHREGAAGNFDNRRIVEVLGEALQIDGRRGNDDFQVRTTGQQGFQVTEQEVNVEAAFVGFVDDDRVVALEVTVVLGFRQQDAVGHQFDQGVGIALILEPHLIADQRAQGRRQFFSNPARHAARRNSTRLGVADQAMLTTTDFQADLRQLGGFTRTGFASNDQHLMLEQRFLDFVALGGNRQAVVVTNHRQAGTPRQHLITGRLHTRHPLGELGLVGLLAQLKQLPPQPVAVGEHGVIEVFQQFVE</sequence>
<reference evidence="1 2" key="1">
    <citation type="submission" date="2019-09" db="EMBL/GenBank/DDBJ databases">
        <authorList>
            <person name="Chandra G."/>
            <person name="Truman W A."/>
        </authorList>
    </citation>
    <scope>NUCLEOTIDE SEQUENCE [LARGE SCALE GENOMIC DNA]</scope>
    <source>
        <strain evidence="1">PS704</strain>
    </source>
</reference>
<gene>
    <name evidence="1" type="ORF">PS704_06007</name>
</gene>
<organism evidence="1 2">
    <name type="scientific">Pseudomonas fluorescens</name>
    <dbReference type="NCBI Taxonomy" id="294"/>
    <lineage>
        <taxon>Bacteria</taxon>
        <taxon>Pseudomonadati</taxon>
        <taxon>Pseudomonadota</taxon>
        <taxon>Gammaproteobacteria</taxon>
        <taxon>Pseudomonadales</taxon>
        <taxon>Pseudomonadaceae</taxon>
        <taxon>Pseudomonas</taxon>
    </lineage>
</organism>
<dbReference type="Proteomes" id="UP000326557">
    <property type="component" value="Unassembled WGS sequence"/>
</dbReference>
<evidence type="ECO:0000313" key="2">
    <source>
        <dbReference type="Proteomes" id="UP000326557"/>
    </source>
</evidence>
<dbReference type="AlphaFoldDB" id="A0A5E7FUL0"/>
<protein>
    <submittedName>
        <fullName evidence="1">Uncharacterized protein</fullName>
    </submittedName>
</protein>